<dbReference type="AlphaFoldDB" id="A0A2M4D4N7"/>
<reference evidence="2" key="1">
    <citation type="submission" date="2018-01" db="EMBL/GenBank/DDBJ databases">
        <title>An insight into the sialome of Amazonian anophelines.</title>
        <authorList>
            <person name="Ribeiro J.M."/>
            <person name="Scarpassa V."/>
            <person name="Calvo E."/>
        </authorList>
    </citation>
    <scope>NUCLEOTIDE SEQUENCE</scope>
</reference>
<name>A0A2M4D4N7_ANODA</name>
<sequence length="66" mass="7429">MWSPPFFSLAGGCITFNFIFMITFYVHRARAPLSWSLLVHGEFFINFAEPAAAAEKCGDFFFLGKG</sequence>
<organism evidence="2">
    <name type="scientific">Anopheles darlingi</name>
    <name type="common">Mosquito</name>
    <dbReference type="NCBI Taxonomy" id="43151"/>
    <lineage>
        <taxon>Eukaryota</taxon>
        <taxon>Metazoa</taxon>
        <taxon>Ecdysozoa</taxon>
        <taxon>Arthropoda</taxon>
        <taxon>Hexapoda</taxon>
        <taxon>Insecta</taxon>
        <taxon>Pterygota</taxon>
        <taxon>Neoptera</taxon>
        <taxon>Endopterygota</taxon>
        <taxon>Diptera</taxon>
        <taxon>Nematocera</taxon>
        <taxon>Culicoidea</taxon>
        <taxon>Culicidae</taxon>
        <taxon>Anophelinae</taxon>
        <taxon>Anopheles</taxon>
    </lineage>
</organism>
<evidence type="ECO:0000313" key="2">
    <source>
        <dbReference type="EMBL" id="MBW72530.1"/>
    </source>
</evidence>
<dbReference type="EMBL" id="GGFL01008352">
    <property type="protein sequence ID" value="MBW72530.1"/>
    <property type="molecule type" value="Transcribed_RNA"/>
</dbReference>
<evidence type="ECO:0000256" key="1">
    <source>
        <dbReference type="SAM" id="Phobius"/>
    </source>
</evidence>
<keyword evidence="1" id="KW-0472">Membrane</keyword>
<keyword evidence="1" id="KW-0812">Transmembrane</keyword>
<accession>A0A2M4D4N7</accession>
<feature type="transmembrane region" description="Helical" evidence="1">
    <location>
        <begin position="6"/>
        <end position="26"/>
    </location>
</feature>
<protein>
    <submittedName>
        <fullName evidence="2">Putative secreted protein</fullName>
    </submittedName>
</protein>
<proteinExistence type="predicted"/>
<keyword evidence="1" id="KW-1133">Transmembrane helix</keyword>